<sequence length="160" mass="16651">MTGRIPFGGQRPTAVGSFLLVALVATMLFVPTFSAHVAVMNKVSIDATATEVATSDDGSQLVVEIRVRNPTRSAFTASYGRLYGKVGNRTLTTPGVELDGGAIGAGETGTVTARIEIADGSREEAAAAVESERLRVVGQLEGTIQDVNVRIDVTEGEVDG</sequence>
<name>A0ABD5PY83_9EURY</name>
<evidence type="ECO:0008006" key="3">
    <source>
        <dbReference type="Google" id="ProtNLM"/>
    </source>
</evidence>
<proteinExistence type="predicted"/>
<accession>A0ABD5PY83</accession>
<protein>
    <recommendedName>
        <fullName evidence="3">Late embryogenesis abundant protein LEA-2 subgroup domain-containing protein</fullName>
    </recommendedName>
</protein>
<keyword evidence="2" id="KW-1185">Reference proteome</keyword>
<evidence type="ECO:0000313" key="2">
    <source>
        <dbReference type="Proteomes" id="UP001595945"/>
    </source>
</evidence>
<comment type="caution">
    <text evidence="1">The sequence shown here is derived from an EMBL/GenBank/DDBJ whole genome shotgun (WGS) entry which is preliminary data.</text>
</comment>
<dbReference type="Proteomes" id="UP001595945">
    <property type="component" value="Unassembled WGS sequence"/>
</dbReference>
<reference evidence="1 2" key="1">
    <citation type="journal article" date="2019" name="Int. J. Syst. Evol. Microbiol.">
        <title>The Global Catalogue of Microorganisms (GCM) 10K type strain sequencing project: providing services to taxonomists for standard genome sequencing and annotation.</title>
        <authorList>
            <consortium name="The Broad Institute Genomics Platform"/>
            <consortium name="The Broad Institute Genome Sequencing Center for Infectious Disease"/>
            <person name="Wu L."/>
            <person name="Ma J."/>
        </authorList>
    </citation>
    <scope>NUCLEOTIDE SEQUENCE [LARGE SCALE GENOMIC DNA]</scope>
    <source>
        <strain evidence="1 2">XZYJ18</strain>
    </source>
</reference>
<dbReference type="RefSeq" id="WP_254267169.1">
    <property type="nucleotide sequence ID" value="NZ_CP100400.1"/>
</dbReference>
<dbReference type="AlphaFoldDB" id="A0ABD5PY83"/>
<evidence type="ECO:0000313" key="1">
    <source>
        <dbReference type="EMBL" id="MFC4823353.1"/>
    </source>
</evidence>
<dbReference type="EMBL" id="JBHSHT010000001">
    <property type="protein sequence ID" value="MFC4823353.1"/>
    <property type="molecule type" value="Genomic_DNA"/>
</dbReference>
<gene>
    <name evidence="1" type="ORF">ACFO9K_03655</name>
</gene>
<dbReference type="GeneID" id="73045599"/>
<organism evidence="1 2">
    <name type="scientific">Halorussus aquaticus</name>
    <dbReference type="NCBI Taxonomy" id="2953748"/>
    <lineage>
        <taxon>Archaea</taxon>
        <taxon>Methanobacteriati</taxon>
        <taxon>Methanobacteriota</taxon>
        <taxon>Stenosarchaea group</taxon>
        <taxon>Halobacteria</taxon>
        <taxon>Halobacteriales</taxon>
        <taxon>Haladaptataceae</taxon>
        <taxon>Halorussus</taxon>
    </lineage>
</organism>